<dbReference type="Proteomes" id="UP000611554">
    <property type="component" value="Unassembled WGS sequence"/>
</dbReference>
<evidence type="ECO:0000313" key="4">
    <source>
        <dbReference type="Proteomes" id="UP000611554"/>
    </source>
</evidence>
<evidence type="ECO:0000259" key="2">
    <source>
        <dbReference type="Pfam" id="PF13349"/>
    </source>
</evidence>
<dbReference type="InterPro" id="IPR025164">
    <property type="entry name" value="Toastrack_DUF4097"/>
</dbReference>
<reference evidence="4" key="1">
    <citation type="journal article" date="2019" name="Int. J. Syst. Evol. Microbiol.">
        <title>The Global Catalogue of Microorganisms (GCM) 10K type strain sequencing project: providing services to taxonomists for standard genome sequencing and annotation.</title>
        <authorList>
            <consortium name="The Broad Institute Genomics Platform"/>
            <consortium name="The Broad Institute Genome Sequencing Center for Infectious Disease"/>
            <person name="Wu L."/>
            <person name="Ma J."/>
        </authorList>
    </citation>
    <scope>NUCLEOTIDE SEQUENCE [LARGE SCALE GENOMIC DNA]</scope>
    <source>
        <strain evidence="4">JCM 3115</strain>
    </source>
</reference>
<dbReference type="Pfam" id="PF13349">
    <property type="entry name" value="DUF4097"/>
    <property type="match status" value="1"/>
</dbReference>
<evidence type="ECO:0000313" key="3">
    <source>
        <dbReference type="EMBL" id="GGQ22927.1"/>
    </source>
</evidence>
<protein>
    <recommendedName>
        <fullName evidence="2">DUF4097 domain-containing protein</fullName>
    </recommendedName>
</protein>
<dbReference type="PROSITE" id="PS51257">
    <property type="entry name" value="PROKAR_LIPOPROTEIN"/>
    <property type="match status" value="1"/>
</dbReference>
<evidence type="ECO:0000256" key="1">
    <source>
        <dbReference type="SAM" id="MobiDB-lite"/>
    </source>
</evidence>
<comment type="caution">
    <text evidence="3">The sequence shown here is derived from an EMBL/GenBank/DDBJ whole genome shotgun (WGS) entry which is preliminary data.</text>
</comment>
<dbReference type="Gene3D" id="2.160.20.120">
    <property type="match status" value="1"/>
</dbReference>
<organism evidence="3 4">
    <name type="scientific">Streptosporangium pseudovulgare</name>
    <dbReference type="NCBI Taxonomy" id="35765"/>
    <lineage>
        <taxon>Bacteria</taxon>
        <taxon>Bacillati</taxon>
        <taxon>Actinomycetota</taxon>
        <taxon>Actinomycetes</taxon>
        <taxon>Streptosporangiales</taxon>
        <taxon>Streptosporangiaceae</taxon>
        <taxon>Streptosporangium</taxon>
    </lineage>
</organism>
<accession>A0ABQ2RB21</accession>
<name>A0ABQ2RB21_9ACTN</name>
<proteinExistence type="predicted"/>
<feature type="domain" description="DUF4097" evidence="2">
    <location>
        <begin position="48"/>
        <end position="233"/>
    </location>
</feature>
<gene>
    <name evidence="3" type="ORF">GCM10010140_61670</name>
</gene>
<sequence>MSDRIDDMKITAIAGGLLASAMLLTGCGLDAIGKPKNEETNTYQVKEKVQQLHLRSGSGNVTVTESDTTYVSVAERLYWSNDKPQARHKVEGDMLSVYYDCQKSWGTCGVEYKVEIPKGVQVDLDAGSGDLTLRSLTGPLDLKVGSGDIEGDGLGGKKLLAEAGSGDVTLKYTAAPDGVELSVGSGNVVLTVPDEAYDVNTRTTSGDANISVRKDSSSPHKMSLTAGSGDVTVSAG</sequence>
<feature type="region of interest" description="Disordered" evidence="1">
    <location>
        <begin position="201"/>
        <end position="236"/>
    </location>
</feature>
<dbReference type="EMBL" id="BMQJ01000018">
    <property type="protein sequence ID" value="GGQ22927.1"/>
    <property type="molecule type" value="Genomic_DNA"/>
</dbReference>
<keyword evidence="4" id="KW-1185">Reference proteome</keyword>